<dbReference type="PANTHER" id="PTHR30600">
    <property type="entry name" value="CYTOCHROME C PEROXIDASE-RELATED"/>
    <property type="match status" value="1"/>
</dbReference>
<dbReference type="Gene3D" id="1.10.760.10">
    <property type="entry name" value="Cytochrome c-like domain"/>
    <property type="match status" value="2"/>
</dbReference>
<keyword evidence="3 9" id="KW-0479">Metal-binding</keyword>
<dbReference type="SUPFAM" id="SSF46626">
    <property type="entry name" value="Cytochrome c"/>
    <property type="match status" value="2"/>
</dbReference>
<dbReference type="GO" id="GO:0004130">
    <property type="term" value="F:cytochrome-c peroxidase activity"/>
    <property type="evidence" value="ECO:0007669"/>
    <property type="project" value="TreeGrafter"/>
</dbReference>
<feature type="signal peptide" evidence="10">
    <location>
        <begin position="1"/>
        <end position="18"/>
    </location>
</feature>
<comment type="subcellular location">
    <subcellularLocation>
        <location evidence="1">Periplasm</location>
    </subcellularLocation>
</comment>
<feature type="binding site" description="axial binding residue" evidence="9">
    <location>
        <position position="267"/>
    </location>
    <ligand>
        <name>heme c</name>
        <dbReference type="ChEBI" id="CHEBI:61717"/>
        <label>2</label>
    </ligand>
    <ligandPart>
        <name>Fe</name>
        <dbReference type="ChEBI" id="CHEBI:18248"/>
    </ligandPart>
</feature>
<protein>
    <submittedName>
        <fullName evidence="12">Cytochrome-c peroxidase</fullName>
    </submittedName>
</protein>
<feature type="chain" id="PRO_5027078118" evidence="10">
    <location>
        <begin position="19"/>
        <end position="433"/>
    </location>
</feature>
<dbReference type="GO" id="GO:0009055">
    <property type="term" value="F:electron transfer activity"/>
    <property type="evidence" value="ECO:0007669"/>
    <property type="project" value="InterPro"/>
</dbReference>
<feature type="domain" description="Cytochrome c" evidence="11">
    <location>
        <begin position="248"/>
        <end position="410"/>
    </location>
</feature>
<dbReference type="InterPro" id="IPR009056">
    <property type="entry name" value="Cyt_c-like_dom"/>
</dbReference>
<name>A0A6L6WHN6_9RHOB</name>
<keyword evidence="7 9" id="KW-0408">Iron</keyword>
<comment type="cofactor">
    <cofactor evidence="8">
        <name>heme</name>
        <dbReference type="ChEBI" id="CHEBI:30413"/>
    </cofactor>
    <text evidence="8">Binds 2 heme groups.</text>
</comment>
<evidence type="ECO:0000256" key="1">
    <source>
        <dbReference type="ARBA" id="ARBA00004418"/>
    </source>
</evidence>
<evidence type="ECO:0000256" key="9">
    <source>
        <dbReference type="PIRSR" id="PIRSR000294-2"/>
    </source>
</evidence>
<dbReference type="InterPro" id="IPR036909">
    <property type="entry name" value="Cyt_c-like_dom_sf"/>
</dbReference>
<dbReference type="PROSITE" id="PS51007">
    <property type="entry name" value="CYTC"/>
    <property type="match status" value="1"/>
</dbReference>
<evidence type="ECO:0000313" key="13">
    <source>
        <dbReference type="Proteomes" id="UP000478892"/>
    </source>
</evidence>
<feature type="binding site" description="covalent" evidence="8">
    <location>
        <position position="55"/>
    </location>
    <ligand>
        <name>heme c</name>
        <dbReference type="ChEBI" id="CHEBI:61717"/>
        <label>1</label>
    </ligand>
</feature>
<comment type="PTM">
    <text evidence="8">Binds 2 heme groups per subunit.</text>
</comment>
<feature type="binding site" description="covalent" evidence="8">
    <location>
        <position position="263"/>
    </location>
    <ligand>
        <name>heme c</name>
        <dbReference type="ChEBI" id="CHEBI:61717"/>
        <label>2</label>
    </ligand>
</feature>
<keyword evidence="6" id="KW-0560">Oxidoreductase</keyword>
<evidence type="ECO:0000256" key="6">
    <source>
        <dbReference type="ARBA" id="ARBA00023002"/>
    </source>
</evidence>
<evidence type="ECO:0000256" key="2">
    <source>
        <dbReference type="ARBA" id="ARBA00022617"/>
    </source>
</evidence>
<keyword evidence="13" id="KW-1185">Reference proteome</keyword>
<sequence>MKWMAVGALLATGAQAQAQDLGPRPVFPEMDPLRVQLGQLLFYDPILSGNRNISCGTCHHPRFGTSDGMSLSIGEGGIGLGPDRRIDPNNIPEDRLPRNAPALWNLGAQEYTSFFHDGRLEIDPDRPGGIRTPLGAEMVVGFDSVLAAQAMFPVLASDEMAGHYSENEVSQAVRLGHLSIKDGAWDKIAARVEAIPEYRTAFDAVLGEQEPIKFTDIANVIADFTRVEWRADDSPFDRAMMGGNPLPDDAARGQQLFYGEAGCSNCHSGWLQTDHSFHAIAMPQIGPGKSAPFETHARDDGRMRVTGDLADQYKFLTPSLRNVSVTGPYGHNGAYASLEAVVRHHLDPIVSLHAYDPTQVLFHQIDDADDWRVVGDKDELARIAEANELQPIGLSDGAVTDLVAFLHSLTDATAIKGRLGVPMKVPSGLPVDQ</sequence>
<organism evidence="12 13">
    <name type="scientific">Parasedimentitalea huanghaiensis</name>
    <dbReference type="NCBI Taxonomy" id="2682100"/>
    <lineage>
        <taxon>Bacteria</taxon>
        <taxon>Pseudomonadati</taxon>
        <taxon>Pseudomonadota</taxon>
        <taxon>Alphaproteobacteria</taxon>
        <taxon>Rhodobacterales</taxon>
        <taxon>Paracoccaceae</taxon>
        <taxon>Parasedimentitalea</taxon>
    </lineage>
</organism>
<reference evidence="12 13" key="1">
    <citation type="submission" date="2019-12" db="EMBL/GenBank/DDBJ databases">
        <authorList>
            <person name="Zhang Y.-J."/>
        </authorList>
    </citation>
    <scope>NUCLEOTIDE SEQUENCE [LARGE SCALE GENOMIC DNA]</scope>
    <source>
        <strain evidence="12 13">CY05</strain>
    </source>
</reference>
<dbReference type="Pfam" id="PF03150">
    <property type="entry name" value="CCP_MauG"/>
    <property type="match status" value="1"/>
</dbReference>
<proteinExistence type="predicted"/>
<dbReference type="Proteomes" id="UP000478892">
    <property type="component" value="Unassembled WGS sequence"/>
</dbReference>
<feature type="binding site" description="covalent" evidence="8">
    <location>
        <position position="266"/>
    </location>
    <ligand>
        <name>heme c</name>
        <dbReference type="ChEBI" id="CHEBI:61717"/>
        <label>2</label>
    </ligand>
</feature>
<accession>A0A6L6WHN6</accession>
<evidence type="ECO:0000256" key="5">
    <source>
        <dbReference type="ARBA" id="ARBA00022764"/>
    </source>
</evidence>
<evidence type="ECO:0000259" key="11">
    <source>
        <dbReference type="PROSITE" id="PS51007"/>
    </source>
</evidence>
<evidence type="ECO:0000256" key="8">
    <source>
        <dbReference type="PIRSR" id="PIRSR000294-1"/>
    </source>
</evidence>
<evidence type="ECO:0000313" key="12">
    <source>
        <dbReference type="EMBL" id="MVO17326.1"/>
    </source>
</evidence>
<evidence type="ECO:0000256" key="4">
    <source>
        <dbReference type="ARBA" id="ARBA00022729"/>
    </source>
</evidence>
<dbReference type="GO" id="GO:0042597">
    <property type="term" value="C:periplasmic space"/>
    <property type="evidence" value="ECO:0007669"/>
    <property type="project" value="UniProtKB-SubCell"/>
</dbReference>
<evidence type="ECO:0000256" key="3">
    <source>
        <dbReference type="ARBA" id="ARBA00022723"/>
    </source>
</evidence>
<comment type="caution">
    <text evidence="12">The sequence shown here is derived from an EMBL/GenBank/DDBJ whole genome shotgun (WGS) entry which is preliminary data.</text>
</comment>
<keyword evidence="4 10" id="KW-0732">Signal</keyword>
<keyword evidence="2 8" id="KW-0349">Heme</keyword>
<dbReference type="EMBL" id="WQLV01000010">
    <property type="protein sequence ID" value="MVO17326.1"/>
    <property type="molecule type" value="Genomic_DNA"/>
</dbReference>
<dbReference type="RefSeq" id="WP_157023635.1">
    <property type="nucleotide sequence ID" value="NZ_WQLV01000010.1"/>
</dbReference>
<evidence type="ECO:0000256" key="7">
    <source>
        <dbReference type="ARBA" id="ARBA00023004"/>
    </source>
</evidence>
<dbReference type="InterPro" id="IPR051395">
    <property type="entry name" value="Cytochrome_c_Peroxidase/MauG"/>
</dbReference>
<dbReference type="GO" id="GO:0046872">
    <property type="term" value="F:metal ion binding"/>
    <property type="evidence" value="ECO:0007669"/>
    <property type="project" value="UniProtKB-KW"/>
</dbReference>
<dbReference type="GO" id="GO:0020037">
    <property type="term" value="F:heme binding"/>
    <property type="evidence" value="ECO:0007669"/>
    <property type="project" value="InterPro"/>
</dbReference>
<gene>
    <name evidence="12" type="ORF">GO984_16045</name>
</gene>
<dbReference type="InterPro" id="IPR004852">
    <property type="entry name" value="Di-haem_cyt_c_peroxidsae"/>
</dbReference>
<dbReference type="InterPro" id="IPR026259">
    <property type="entry name" value="MauG/Cytc_peroxidase"/>
</dbReference>
<keyword evidence="12" id="KW-0575">Peroxidase</keyword>
<dbReference type="PIRSF" id="PIRSF000294">
    <property type="entry name" value="Cytochrome-c_peroxidase"/>
    <property type="match status" value="1"/>
</dbReference>
<feature type="binding site" description="covalent" evidence="8">
    <location>
        <position position="58"/>
    </location>
    <ligand>
        <name>heme c</name>
        <dbReference type="ChEBI" id="CHEBI:61717"/>
        <label>1</label>
    </ligand>
</feature>
<evidence type="ECO:0000256" key="10">
    <source>
        <dbReference type="SAM" id="SignalP"/>
    </source>
</evidence>
<dbReference type="AlphaFoldDB" id="A0A6L6WHN6"/>
<keyword evidence="5" id="KW-0574">Periplasm</keyword>
<feature type="binding site" description="axial binding residue" evidence="9">
    <location>
        <position position="59"/>
    </location>
    <ligand>
        <name>heme c</name>
        <dbReference type="ChEBI" id="CHEBI:61717"/>
        <label>1</label>
    </ligand>
    <ligandPart>
        <name>Fe</name>
        <dbReference type="ChEBI" id="CHEBI:18248"/>
    </ligandPart>
</feature>